<keyword evidence="6" id="KW-1185">Reference proteome</keyword>
<evidence type="ECO:0000256" key="1">
    <source>
        <dbReference type="ARBA" id="ARBA00022729"/>
    </source>
</evidence>
<sequence length="246" mass="26931">MKKFVMGFGICALAFGLAACGGDEEATPEEEPVASEEPVDGEQQEMDSLIDTSDIPDVIAVVNGEEVDREIYVSSLEQEAMQLAMQGIDVESEEGAAYLDQVKDQVLDRIINSILVTHAANEEGIEATEEEIDSGVTDLMGQFGLESEEQLQELLEAQGVDMDELRNDVAESVKSNKFVEQKVADIEVSEEDIQAFYDDAIAAMPEAEGEAELPSLDEVRGEIEYQLQMDILLSDLREDSDVTVNV</sequence>
<dbReference type="PANTHER" id="PTHR47637:SF1">
    <property type="entry name" value="CHAPERONE SURA"/>
    <property type="match status" value="1"/>
</dbReference>
<feature type="signal peptide" evidence="4">
    <location>
        <begin position="1"/>
        <end position="21"/>
    </location>
</feature>
<protein>
    <recommendedName>
        <fullName evidence="7">Peptidylprolyl isomerase</fullName>
    </recommendedName>
</protein>
<evidence type="ECO:0000313" key="5">
    <source>
        <dbReference type="EMBL" id="KHF40469.1"/>
    </source>
</evidence>
<evidence type="ECO:0000256" key="4">
    <source>
        <dbReference type="SAM" id="SignalP"/>
    </source>
</evidence>
<keyword evidence="1 4" id="KW-0732">Signal</keyword>
<dbReference type="InterPro" id="IPR050280">
    <property type="entry name" value="OMP_Chaperone_SurA"/>
</dbReference>
<proteinExistence type="predicted"/>
<dbReference type="OrthoDB" id="2972868at2"/>
<dbReference type="PROSITE" id="PS51257">
    <property type="entry name" value="PROKAR_LIPOPROTEIN"/>
    <property type="match status" value="1"/>
</dbReference>
<organism evidence="5 6">
    <name type="scientific">Halalkalibacter okhensis</name>
    <dbReference type="NCBI Taxonomy" id="333138"/>
    <lineage>
        <taxon>Bacteria</taxon>
        <taxon>Bacillati</taxon>
        <taxon>Bacillota</taxon>
        <taxon>Bacilli</taxon>
        <taxon>Bacillales</taxon>
        <taxon>Bacillaceae</taxon>
        <taxon>Halalkalibacter</taxon>
    </lineage>
</organism>
<dbReference type="eggNOG" id="COG0760">
    <property type="taxonomic scope" value="Bacteria"/>
</dbReference>
<name>A0A0B0IKA1_9BACI</name>
<comment type="caution">
    <text evidence="5">The sequence shown here is derived from an EMBL/GenBank/DDBJ whole genome shotgun (WGS) entry which is preliminary data.</text>
</comment>
<dbReference type="PANTHER" id="PTHR47637">
    <property type="entry name" value="CHAPERONE SURA"/>
    <property type="match status" value="1"/>
</dbReference>
<reference evidence="5 6" key="1">
    <citation type="submission" date="2014-09" db="EMBL/GenBank/DDBJ databases">
        <title>Genome sequencing and annotation of Bacillus Okhensis strain Kh10-101T.</title>
        <authorList>
            <person name="Prakash J.S."/>
        </authorList>
    </citation>
    <scope>NUCLEOTIDE SEQUENCE [LARGE SCALE GENOMIC DNA]</scope>
    <source>
        <strain evidence="6">Kh10-101T</strain>
    </source>
</reference>
<evidence type="ECO:0000256" key="3">
    <source>
        <dbReference type="SAM" id="MobiDB-lite"/>
    </source>
</evidence>
<dbReference type="EMBL" id="JRJU01000009">
    <property type="protein sequence ID" value="KHF40469.1"/>
    <property type="molecule type" value="Genomic_DNA"/>
</dbReference>
<evidence type="ECO:0000313" key="6">
    <source>
        <dbReference type="Proteomes" id="UP000030832"/>
    </source>
</evidence>
<keyword evidence="2" id="KW-0175">Coiled coil</keyword>
<dbReference type="STRING" id="333138.LQ50_09370"/>
<dbReference type="Proteomes" id="UP000030832">
    <property type="component" value="Unassembled WGS sequence"/>
</dbReference>
<dbReference type="Pfam" id="PF13624">
    <property type="entry name" value="SurA_N_3"/>
    <property type="match status" value="1"/>
</dbReference>
<accession>A0A0B0IKA1</accession>
<evidence type="ECO:0000256" key="2">
    <source>
        <dbReference type="SAM" id="Coils"/>
    </source>
</evidence>
<feature type="chain" id="PRO_5039564323" description="Peptidylprolyl isomerase" evidence="4">
    <location>
        <begin position="22"/>
        <end position="246"/>
    </location>
</feature>
<feature type="coiled-coil region" evidence="2">
    <location>
        <begin position="148"/>
        <end position="182"/>
    </location>
</feature>
<evidence type="ECO:0008006" key="7">
    <source>
        <dbReference type="Google" id="ProtNLM"/>
    </source>
</evidence>
<feature type="region of interest" description="Disordered" evidence="3">
    <location>
        <begin position="23"/>
        <end position="44"/>
    </location>
</feature>
<dbReference type="Gene3D" id="1.10.4030.10">
    <property type="entry name" value="Porin chaperone SurA, peptide-binding domain"/>
    <property type="match status" value="1"/>
</dbReference>
<gene>
    <name evidence="5" type="ORF">LQ50_09370</name>
</gene>
<dbReference type="RefSeq" id="WP_034628259.1">
    <property type="nucleotide sequence ID" value="NZ_JRJU01000009.1"/>
</dbReference>
<dbReference type="SUPFAM" id="SSF109998">
    <property type="entry name" value="Triger factor/SurA peptide-binding domain-like"/>
    <property type="match status" value="1"/>
</dbReference>
<dbReference type="AlphaFoldDB" id="A0A0B0IKA1"/>
<dbReference type="InterPro" id="IPR027304">
    <property type="entry name" value="Trigger_fact/SurA_dom_sf"/>
</dbReference>